<keyword evidence="1" id="KW-0472">Membrane</keyword>
<reference evidence="2" key="1">
    <citation type="submission" date="2020-05" db="EMBL/GenBank/DDBJ databases">
        <title>Phylogenomic resolution of chytrid fungi.</title>
        <authorList>
            <person name="Stajich J.E."/>
            <person name="Amses K."/>
            <person name="Simmons R."/>
            <person name="Seto K."/>
            <person name="Myers J."/>
            <person name="Bonds A."/>
            <person name="Quandt C.A."/>
            <person name="Barry K."/>
            <person name="Liu P."/>
            <person name="Grigoriev I."/>
            <person name="Longcore J.E."/>
            <person name="James T.Y."/>
        </authorList>
    </citation>
    <scope>NUCLEOTIDE SEQUENCE</scope>
    <source>
        <strain evidence="2">JEL0476</strain>
    </source>
</reference>
<gene>
    <name evidence="2" type="ORF">HK099_006408</name>
</gene>
<sequence>MNVISLQIIYHLQSSLKFKEDGENKDNSFTKDLSNNFSYLKSSFVDPLKLSGACYSLVMISTISFQLSSVISMTLTVERFERVSGVQPKSTTYYLLKSFRIFIYILMTGSVATIWSPNTFYEINNIFAIPAVVLISLSDLIFNTKMLNMSLNHTIRKLEFAVKRSYIANCELLKFQNIKKKVLVIFYSMLLTDITTIILNLLTMEGILPRFEFAICFSYVIGCLHMSLSVSMLRYYFKKIQDNRFKKKEKKKKNKLHNRFFVKENSSVDVDIKFSEESGRISMNRSNYGSSSSSHNSLKYSNNNADFKVIVA</sequence>
<organism evidence="2 3">
    <name type="scientific">Clydaea vesicula</name>
    <dbReference type="NCBI Taxonomy" id="447962"/>
    <lineage>
        <taxon>Eukaryota</taxon>
        <taxon>Fungi</taxon>
        <taxon>Fungi incertae sedis</taxon>
        <taxon>Chytridiomycota</taxon>
        <taxon>Chytridiomycota incertae sedis</taxon>
        <taxon>Chytridiomycetes</taxon>
        <taxon>Lobulomycetales</taxon>
        <taxon>Lobulomycetaceae</taxon>
        <taxon>Clydaea</taxon>
    </lineage>
</organism>
<feature type="transmembrane region" description="Helical" evidence="1">
    <location>
        <begin position="182"/>
        <end position="202"/>
    </location>
</feature>
<dbReference type="AlphaFoldDB" id="A0AAD5U932"/>
<dbReference type="EMBL" id="JADGJW010000055">
    <property type="protein sequence ID" value="KAJ3225687.1"/>
    <property type="molecule type" value="Genomic_DNA"/>
</dbReference>
<feature type="transmembrane region" description="Helical" evidence="1">
    <location>
        <begin position="123"/>
        <end position="142"/>
    </location>
</feature>
<keyword evidence="3" id="KW-1185">Reference proteome</keyword>
<comment type="caution">
    <text evidence="2">The sequence shown here is derived from an EMBL/GenBank/DDBJ whole genome shotgun (WGS) entry which is preliminary data.</text>
</comment>
<evidence type="ECO:0000256" key="1">
    <source>
        <dbReference type="SAM" id="Phobius"/>
    </source>
</evidence>
<evidence type="ECO:0000313" key="2">
    <source>
        <dbReference type="EMBL" id="KAJ3225687.1"/>
    </source>
</evidence>
<dbReference type="Proteomes" id="UP001211065">
    <property type="component" value="Unassembled WGS sequence"/>
</dbReference>
<protein>
    <submittedName>
        <fullName evidence="2">Uncharacterized protein</fullName>
    </submittedName>
</protein>
<accession>A0AAD5U932</accession>
<evidence type="ECO:0000313" key="3">
    <source>
        <dbReference type="Proteomes" id="UP001211065"/>
    </source>
</evidence>
<proteinExistence type="predicted"/>
<name>A0AAD5U932_9FUNG</name>
<keyword evidence="1" id="KW-0812">Transmembrane</keyword>
<keyword evidence="1" id="KW-1133">Transmembrane helix</keyword>
<feature type="transmembrane region" description="Helical" evidence="1">
    <location>
        <begin position="55"/>
        <end position="77"/>
    </location>
</feature>
<feature type="transmembrane region" description="Helical" evidence="1">
    <location>
        <begin position="214"/>
        <end position="237"/>
    </location>
</feature>
<feature type="transmembrane region" description="Helical" evidence="1">
    <location>
        <begin position="98"/>
        <end position="117"/>
    </location>
</feature>